<dbReference type="GO" id="GO:0016655">
    <property type="term" value="F:oxidoreductase activity, acting on NAD(P)H, quinone or similar compound as acceptor"/>
    <property type="evidence" value="ECO:0007669"/>
    <property type="project" value="UniProtKB-UniRule"/>
</dbReference>
<comment type="subunit">
    <text evidence="8">Composed of six subunits; NqrA, NqrB, NqrC, NqrD, NqrE and NqrF.</text>
</comment>
<feature type="domain" description="NqrA second alpha/beta" evidence="11">
    <location>
        <begin position="116"/>
        <end position="260"/>
    </location>
</feature>
<evidence type="ECO:0000313" key="13">
    <source>
        <dbReference type="Proteomes" id="UP000317429"/>
    </source>
</evidence>
<evidence type="ECO:0000256" key="3">
    <source>
        <dbReference type="ARBA" id="ARBA00023027"/>
    </source>
</evidence>
<keyword evidence="13" id="KW-1185">Reference proteome</keyword>
<dbReference type="EC" id="7.2.1.1" evidence="8"/>
<dbReference type="Pfam" id="PF11973">
    <property type="entry name" value="NQRA_SLBB"/>
    <property type="match status" value="1"/>
</dbReference>
<accession>A0A518DEW8</accession>
<keyword evidence="6 8" id="KW-0830">Ubiquinone</keyword>
<proteinExistence type="inferred from homology"/>
<evidence type="ECO:0000313" key="12">
    <source>
        <dbReference type="EMBL" id="QDU90019.1"/>
    </source>
</evidence>
<evidence type="ECO:0000256" key="1">
    <source>
        <dbReference type="ARBA" id="ARBA00022448"/>
    </source>
</evidence>
<dbReference type="InterPro" id="IPR056148">
    <property type="entry name" value="NQRA_2nd"/>
</dbReference>
<dbReference type="RefSeq" id="WP_145287695.1">
    <property type="nucleotide sequence ID" value="NZ_CP036291.1"/>
</dbReference>
<evidence type="ECO:0000256" key="2">
    <source>
        <dbReference type="ARBA" id="ARBA00022967"/>
    </source>
</evidence>
<comment type="catalytic activity">
    <reaction evidence="8">
        <text>a ubiquinone + n Na(+)(in) + NADH + H(+) = a ubiquinol + n Na(+)(out) + NAD(+)</text>
        <dbReference type="Rhea" id="RHEA:47748"/>
        <dbReference type="Rhea" id="RHEA-COMP:9565"/>
        <dbReference type="Rhea" id="RHEA-COMP:9566"/>
        <dbReference type="ChEBI" id="CHEBI:15378"/>
        <dbReference type="ChEBI" id="CHEBI:16389"/>
        <dbReference type="ChEBI" id="CHEBI:17976"/>
        <dbReference type="ChEBI" id="CHEBI:29101"/>
        <dbReference type="ChEBI" id="CHEBI:57540"/>
        <dbReference type="ChEBI" id="CHEBI:57945"/>
        <dbReference type="EC" id="7.2.1.1"/>
    </reaction>
</comment>
<feature type="domain" description="NqrA N-terminal barrel-sandwich hybrid" evidence="9">
    <location>
        <begin position="5"/>
        <end position="98"/>
    </location>
</feature>
<dbReference type="InterPro" id="IPR008703">
    <property type="entry name" value="NqrA"/>
</dbReference>
<evidence type="ECO:0000256" key="8">
    <source>
        <dbReference type="HAMAP-Rule" id="MF_00425"/>
    </source>
</evidence>
<dbReference type="NCBIfam" id="TIGR01936">
    <property type="entry name" value="nqrA"/>
    <property type="match status" value="1"/>
</dbReference>
<dbReference type="EMBL" id="CP036291">
    <property type="protein sequence ID" value="QDU90019.1"/>
    <property type="molecule type" value="Genomic_DNA"/>
</dbReference>
<evidence type="ECO:0000259" key="11">
    <source>
        <dbReference type="Pfam" id="PF24836"/>
    </source>
</evidence>
<evidence type="ECO:0000259" key="10">
    <source>
        <dbReference type="Pfam" id="PF11973"/>
    </source>
</evidence>
<comment type="function">
    <text evidence="8">NQR complex catalyzes the reduction of ubiquinone-1 to ubiquinol by two successive reactions, coupled with the transport of Na(+) ions from the cytoplasm to the periplasm. NqrA to NqrE are probably involved in the second step, the conversion of ubisemiquinone to ubiquinol.</text>
</comment>
<evidence type="ECO:0000256" key="6">
    <source>
        <dbReference type="ARBA" id="ARBA00023075"/>
    </source>
</evidence>
<dbReference type="InterPro" id="IPR022615">
    <property type="entry name" value="NqrA_C_domain"/>
</dbReference>
<organism evidence="12 13">
    <name type="scientific">Pirellulimonas nuda</name>
    <dbReference type="NCBI Taxonomy" id="2528009"/>
    <lineage>
        <taxon>Bacteria</taxon>
        <taxon>Pseudomonadati</taxon>
        <taxon>Planctomycetota</taxon>
        <taxon>Planctomycetia</taxon>
        <taxon>Pirellulales</taxon>
        <taxon>Lacipirellulaceae</taxon>
        <taxon>Pirellulimonas</taxon>
    </lineage>
</organism>
<dbReference type="Proteomes" id="UP000317429">
    <property type="component" value="Chromosome"/>
</dbReference>
<keyword evidence="12" id="KW-0560">Oxidoreductase</keyword>
<evidence type="ECO:0000256" key="7">
    <source>
        <dbReference type="ARBA" id="ARBA00023201"/>
    </source>
</evidence>
<keyword evidence="7 8" id="KW-0739">Sodium transport</keyword>
<feature type="domain" description="Na(+)-translocating NADH-quinone reductase subunit A C-terminal" evidence="10">
    <location>
        <begin position="265"/>
        <end position="317"/>
    </location>
</feature>
<dbReference type="PANTHER" id="PTHR37839:SF1">
    <property type="entry name" value="NA(+)-TRANSLOCATING NADH-QUINONE REDUCTASE SUBUNIT A"/>
    <property type="match status" value="1"/>
</dbReference>
<dbReference type="AlphaFoldDB" id="A0A518DEW8"/>
<reference evidence="12 13" key="1">
    <citation type="submission" date="2019-02" db="EMBL/GenBank/DDBJ databases">
        <title>Deep-cultivation of Planctomycetes and their phenomic and genomic characterization uncovers novel biology.</title>
        <authorList>
            <person name="Wiegand S."/>
            <person name="Jogler M."/>
            <person name="Boedeker C."/>
            <person name="Pinto D."/>
            <person name="Vollmers J."/>
            <person name="Rivas-Marin E."/>
            <person name="Kohn T."/>
            <person name="Peeters S.H."/>
            <person name="Heuer A."/>
            <person name="Rast P."/>
            <person name="Oberbeckmann S."/>
            <person name="Bunk B."/>
            <person name="Jeske O."/>
            <person name="Meyerdierks A."/>
            <person name="Storesund J.E."/>
            <person name="Kallscheuer N."/>
            <person name="Luecker S."/>
            <person name="Lage O.M."/>
            <person name="Pohl T."/>
            <person name="Merkel B.J."/>
            <person name="Hornburger P."/>
            <person name="Mueller R.-W."/>
            <person name="Bruemmer F."/>
            <person name="Labrenz M."/>
            <person name="Spormann A.M."/>
            <person name="Op den Camp H."/>
            <person name="Overmann J."/>
            <person name="Amann R."/>
            <person name="Jetten M.S.M."/>
            <person name="Mascher T."/>
            <person name="Medema M.H."/>
            <person name="Devos D.P."/>
            <person name="Kaster A.-K."/>
            <person name="Ovreas L."/>
            <person name="Rohde M."/>
            <person name="Galperin M.Y."/>
            <person name="Jogler C."/>
        </authorList>
    </citation>
    <scope>NUCLEOTIDE SEQUENCE [LARGE SCALE GENOMIC DNA]</scope>
    <source>
        <strain evidence="12 13">Pla175</strain>
    </source>
</reference>
<dbReference type="HAMAP" id="MF_00425">
    <property type="entry name" value="NqrA"/>
    <property type="match status" value="1"/>
</dbReference>
<protein>
    <recommendedName>
        <fullName evidence="8">Na(+)-translocating NADH-quinone reductase subunit A</fullName>
        <shortName evidence="8">Na(+)-NQR subunit A</shortName>
        <shortName evidence="8">Na(+)-translocating NQR subunit A</shortName>
        <ecNumber evidence="8">7.2.1.1</ecNumber>
    </recommendedName>
    <alternativeName>
        <fullName evidence="8">NQR complex subunit A</fullName>
    </alternativeName>
    <alternativeName>
        <fullName evidence="8">NQR-1 subunit A</fullName>
    </alternativeName>
</protein>
<evidence type="ECO:0000256" key="5">
    <source>
        <dbReference type="ARBA" id="ARBA00023065"/>
    </source>
</evidence>
<keyword evidence="5 8" id="KW-0406">Ion transport</keyword>
<dbReference type="GO" id="GO:0006814">
    <property type="term" value="P:sodium ion transport"/>
    <property type="evidence" value="ECO:0007669"/>
    <property type="project" value="UniProtKB-UniRule"/>
</dbReference>
<dbReference type="Pfam" id="PF24836">
    <property type="entry name" value="NQRA_2nd"/>
    <property type="match status" value="1"/>
</dbReference>
<dbReference type="NCBIfam" id="NF003759">
    <property type="entry name" value="PRK05352.1-2"/>
    <property type="match status" value="1"/>
</dbReference>
<dbReference type="Pfam" id="PF05896">
    <property type="entry name" value="NQRA_N"/>
    <property type="match status" value="1"/>
</dbReference>
<keyword evidence="1 8" id="KW-0813">Transport</keyword>
<evidence type="ECO:0000259" key="9">
    <source>
        <dbReference type="Pfam" id="PF05896"/>
    </source>
</evidence>
<name>A0A518DEW8_9BACT</name>
<sequence length="454" mass="48789">MASRIDIKRGLSLPLEGPPTQVIEAATAARHVALVADDYIGMKPTMEVREGDRVKLGQLLFTDKKNAGVRYTSPGAGEIVSVNRGAKRKFQSVVVRLDGDEEEVFGFYPEANLTLLKRDEVRDLLVESGLWTALRTRPFSAVPPIDQVPEAIFVTAIDTNPLAADPAVVLANLEREFVAGLEALSVLADRPIFLCVAPDSNIPGADLGCVETVEFAGPHPAGLPGTHIHYLAPASLGHVSWHIGYQDVAAVGHLMRTGKVMTDRVVSVAGPVAVNPRLVRTRLGASLSELTEGEVKPGLPFPVRVVSGSVFAGRAAKAPCDFLGRYHTQVSLLLEGKQRDFIGWMGPGFKKFSVVPAFAANWIPGAKRFALTTSTEGSHRSIVPLGNHDKVMPLRIIPAALLKSLAVGDTDSAQSLGCLELDEEDLALCTFVCTSKNDYGPMLRESLTRIEHEG</sequence>
<dbReference type="InterPro" id="IPR056147">
    <property type="entry name" value="NQRA_N"/>
</dbReference>
<keyword evidence="3 8" id="KW-0520">NAD</keyword>
<evidence type="ECO:0000256" key="4">
    <source>
        <dbReference type="ARBA" id="ARBA00023053"/>
    </source>
</evidence>
<dbReference type="OrthoDB" id="9774536at2"/>
<gene>
    <name evidence="8 12" type="primary">nqrA</name>
    <name evidence="12" type="ORF">Pla175_34180</name>
</gene>
<comment type="similarity">
    <text evidence="8">Belongs to the NqrA family.</text>
</comment>
<dbReference type="PANTHER" id="PTHR37839">
    <property type="entry name" value="NA(+)-TRANSLOCATING NADH-QUINONE REDUCTASE SUBUNIT A"/>
    <property type="match status" value="1"/>
</dbReference>
<dbReference type="KEGG" id="pnd:Pla175_34180"/>
<keyword evidence="2 8" id="KW-1278">Translocase</keyword>
<keyword evidence="4 8" id="KW-0915">Sodium</keyword>